<dbReference type="Proteomes" id="UP001162734">
    <property type="component" value="Chromosome"/>
</dbReference>
<dbReference type="Gene3D" id="3.40.50.1820">
    <property type="entry name" value="alpha/beta hydrolase"/>
    <property type="match status" value="1"/>
</dbReference>
<dbReference type="InterPro" id="IPR029058">
    <property type="entry name" value="AB_hydrolase_fold"/>
</dbReference>
<dbReference type="Pfam" id="PF12697">
    <property type="entry name" value="Abhydrolase_6"/>
    <property type="match status" value="1"/>
</dbReference>
<organism evidence="2 3">
    <name type="scientific">Anaeromyxobacter paludicola</name>
    <dbReference type="NCBI Taxonomy" id="2918171"/>
    <lineage>
        <taxon>Bacteria</taxon>
        <taxon>Pseudomonadati</taxon>
        <taxon>Myxococcota</taxon>
        <taxon>Myxococcia</taxon>
        <taxon>Myxococcales</taxon>
        <taxon>Cystobacterineae</taxon>
        <taxon>Anaeromyxobacteraceae</taxon>
        <taxon>Anaeromyxobacter</taxon>
    </lineage>
</organism>
<evidence type="ECO:0000259" key="1">
    <source>
        <dbReference type="Pfam" id="PF12697"/>
    </source>
</evidence>
<reference evidence="3" key="1">
    <citation type="journal article" date="2022" name="Int. J. Syst. Evol. Microbiol.">
        <title>Anaeromyxobacter oryzae sp. nov., Anaeromyxobacter diazotrophicus sp. nov. and Anaeromyxobacter paludicola sp. nov., isolated from paddy soils.</title>
        <authorList>
            <person name="Itoh H."/>
            <person name="Xu Z."/>
            <person name="Mise K."/>
            <person name="Masuda Y."/>
            <person name="Ushijima N."/>
            <person name="Hayakawa C."/>
            <person name="Shiratori Y."/>
            <person name="Senoo K."/>
        </authorList>
    </citation>
    <scope>NUCLEOTIDE SEQUENCE [LARGE SCALE GENOMIC DNA]</scope>
    <source>
        <strain evidence="3">Red630</strain>
    </source>
</reference>
<accession>A0ABM7XAV3</accession>
<keyword evidence="3" id="KW-1185">Reference proteome</keyword>
<dbReference type="PRINTS" id="PR00111">
    <property type="entry name" value="ABHYDROLASE"/>
</dbReference>
<name>A0ABM7XAV3_9BACT</name>
<dbReference type="EMBL" id="AP025592">
    <property type="protein sequence ID" value="BDG08990.1"/>
    <property type="molecule type" value="Genomic_DNA"/>
</dbReference>
<gene>
    <name evidence="2" type="ORF">AMPC_21030</name>
</gene>
<evidence type="ECO:0000313" key="3">
    <source>
        <dbReference type="Proteomes" id="UP001162734"/>
    </source>
</evidence>
<dbReference type="SUPFAM" id="SSF53474">
    <property type="entry name" value="alpha/beta-Hydrolases"/>
    <property type="match status" value="1"/>
</dbReference>
<protein>
    <submittedName>
        <fullName evidence="2">Alpha/beta hydrolase</fullName>
    </submittedName>
</protein>
<dbReference type="InterPro" id="IPR000073">
    <property type="entry name" value="AB_hydrolase_1"/>
</dbReference>
<dbReference type="RefSeq" id="WP_248340549.1">
    <property type="nucleotide sequence ID" value="NZ_AP025592.1"/>
</dbReference>
<sequence>MLELLQKLLALGWRRDGATFRELDLEGARVGWAEFAPLDEGADRPTLVLLHGLGASGLSFYPLAPLLRRGYRVVVPDLPGCGVSTLPAGREYLTFAEQVRAAESFVDAVAPRGAYVAGNSMGGWMAAKLAVRRPDLVRGLALLNPGGPALRAEDWASFVALVAGEPSAMRQYFSRVFHRPPLGAQLLTRDFRRILTAPPVAQMLAHLEAEDFLSAEEVQRVRCPVALIWGEADGLIPEGCRAWFLEQLPGVRYEPVPDCGHCPQLECPGRTAELLLEMAGSEGPAQAA</sequence>
<proteinExistence type="predicted"/>
<feature type="domain" description="AB hydrolase-1" evidence="1">
    <location>
        <begin position="47"/>
        <end position="273"/>
    </location>
</feature>
<dbReference type="GO" id="GO:0016787">
    <property type="term" value="F:hydrolase activity"/>
    <property type="evidence" value="ECO:0007669"/>
    <property type="project" value="UniProtKB-KW"/>
</dbReference>
<keyword evidence="2" id="KW-0378">Hydrolase</keyword>
<dbReference type="PANTHER" id="PTHR43689">
    <property type="entry name" value="HYDROLASE"/>
    <property type="match status" value="1"/>
</dbReference>
<evidence type="ECO:0000313" key="2">
    <source>
        <dbReference type="EMBL" id="BDG08990.1"/>
    </source>
</evidence>
<dbReference type="PANTHER" id="PTHR43689:SF8">
    <property type="entry name" value="ALPHA_BETA-HYDROLASES SUPERFAMILY PROTEIN"/>
    <property type="match status" value="1"/>
</dbReference>